<keyword evidence="2" id="KW-1185">Reference proteome</keyword>
<sequence length="66" mass="7365">MENPPASGLKRKEHVLSSVYVNHERIAVSSQGAANPKYFNLARHFANDLVSMGCHTGSQKCHHRHL</sequence>
<reference evidence="1" key="1">
    <citation type="submission" date="2013-11" db="EMBL/GenBank/DDBJ databases">
        <title>Draft genome sequence and annotation of the entomopathogenic bacteria, Xenorhabdus cabanillasi strain JM26 and Xenorhabdus szentirmai strain DSM 16338.</title>
        <authorList>
            <person name="Gualtieri M."/>
            <person name="Ogier J.C."/>
            <person name="Pages S."/>
            <person name="Givaudan A."/>
            <person name="Gaudriault S."/>
        </authorList>
    </citation>
    <scope>NUCLEOTIDE SEQUENCE [LARGE SCALE GENOMIC DNA]</scope>
    <source>
        <strain evidence="1">DSM 16338</strain>
    </source>
</reference>
<gene>
    <name evidence="1" type="ORF">XSR1_290028</name>
</gene>
<organism evidence="1 2">
    <name type="scientific">Xenorhabdus szentirmaii DSM 16338</name>
    <dbReference type="NCBI Taxonomy" id="1427518"/>
    <lineage>
        <taxon>Bacteria</taxon>
        <taxon>Pseudomonadati</taxon>
        <taxon>Pseudomonadota</taxon>
        <taxon>Gammaproteobacteria</taxon>
        <taxon>Enterobacterales</taxon>
        <taxon>Morganellaceae</taxon>
        <taxon>Xenorhabdus</taxon>
    </lineage>
</organism>
<evidence type="ECO:0000313" key="1">
    <source>
        <dbReference type="EMBL" id="CDL83106.1"/>
    </source>
</evidence>
<dbReference type="EMBL" id="CBXF010000087">
    <property type="protein sequence ID" value="CDL83106.1"/>
    <property type="molecule type" value="Genomic_DNA"/>
</dbReference>
<evidence type="ECO:0000313" key="2">
    <source>
        <dbReference type="Proteomes" id="UP000019202"/>
    </source>
</evidence>
<dbReference type="AlphaFoldDB" id="W1IZQ4"/>
<accession>W1IZQ4</accession>
<dbReference type="Proteomes" id="UP000019202">
    <property type="component" value="Unassembled WGS sequence"/>
</dbReference>
<protein>
    <submittedName>
        <fullName evidence="1">Uncharacterized protein</fullName>
    </submittedName>
</protein>
<comment type="caution">
    <text evidence="1">The sequence shown here is derived from an EMBL/GenBank/DDBJ whole genome shotgun (WGS) entry which is preliminary data.</text>
</comment>
<proteinExistence type="predicted"/>
<name>W1IZQ4_9GAMM</name>